<evidence type="ECO:0000313" key="3">
    <source>
        <dbReference type="Proteomes" id="UP000295064"/>
    </source>
</evidence>
<organism evidence="2 3">
    <name type="scientific">Halanaerobium saccharolyticum</name>
    <dbReference type="NCBI Taxonomy" id="43595"/>
    <lineage>
        <taxon>Bacteria</taxon>
        <taxon>Bacillati</taxon>
        <taxon>Bacillota</taxon>
        <taxon>Clostridia</taxon>
        <taxon>Halanaerobiales</taxon>
        <taxon>Halanaerobiaceae</taxon>
        <taxon>Halanaerobium</taxon>
    </lineage>
</organism>
<sequence length="81" mass="9426">MARIHLKKEVLEKYMEENNFSEQDLATELDLDYTTVYRVLRGQRNVGPKFVAKVLTNTGFEFEDIFFTNDLPAGRKNNHSA</sequence>
<dbReference type="OrthoDB" id="1913010at2"/>
<dbReference type="InterPro" id="IPR010982">
    <property type="entry name" value="Lambda_DNA-bd_dom_sf"/>
</dbReference>
<feature type="domain" description="HTH cro/C1-type" evidence="1">
    <location>
        <begin position="11"/>
        <end position="65"/>
    </location>
</feature>
<proteinExistence type="predicted"/>
<dbReference type="Pfam" id="PF01381">
    <property type="entry name" value="HTH_3"/>
    <property type="match status" value="1"/>
</dbReference>
<evidence type="ECO:0000313" key="2">
    <source>
        <dbReference type="EMBL" id="TDO92297.1"/>
    </source>
</evidence>
<name>A0A4R6LUE4_9FIRM</name>
<dbReference type="PROSITE" id="PS50943">
    <property type="entry name" value="HTH_CROC1"/>
    <property type="match status" value="1"/>
</dbReference>
<protein>
    <submittedName>
        <fullName evidence="2">Nlp family transcriptional regulator</fullName>
    </submittedName>
</protein>
<evidence type="ECO:0000259" key="1">
    <source>
        <dbReference type="PROSITE" id="PS50943"/>
    </source>
</evidence>
<dbReference type="Gene3D" id="1.10.260.40">
    <property type="entry name" value="lambda repressor-like DNA-binding domains"/>
    <property type="match status" value="1"/>
</dbReference>
<comment type="caution">
    <text evidence="2">The sequence shown here is derived from an EMBL/GenBank/DDBJ whole genome shotgun (WGS) entry which is preliminary data.</text>
</comment>
<accession>A0A4R6LUE4</accession>
<dbReference type="EMBL" id="SNWX01000006">
    <property type="protein sequence ID" value="TDO92297.1"/>
    <property type="molecule type" value="Genomic_DNA"/>
</dbReference>
<dbReference type="AlphaFoldDB" id="A0A4R6LUE4"/>
<reference evidence="2 3" key="1">
    <citation type="submission" date="2019-03" db="EMBL/GenBank/DDBJ databases">
        <title>Subsurface microbial communities from deep shales in Ohio and West Virginia, USA.</title>
        <authorList>
            <person name="Wrighton K."/>
        </authorList>
    </citation>
    <scope>NUCLEOTIDE SEQUENCE [LARGE SCALE GENOMIC DNA]</scope>
    <source>
        <strain evidence="2 3">MA284_T2</strain>
    </source>
</reference>
<dbReference type="SUPFAM" id="SSF47413">
    <property type="entry name" value="lambda repressor-like DNA-binding domains"/>
    <property type="match status" value="1"/>
</dbReference>
<dbReference type="Proteomes" id="UP000295064">
    <property type="component" value="Unassembled WGS sequence"/>
</dbReference>
<dbReference type="SMART" id="SM00530">
    <property type="entry name" value="HTH_XRE"/>
    <property type="match status" value="1"/>
</dbReference>
<dbReference type="RefSeq" id="WP_133514540.1">
    <property type="nucleotide sequence ID" value="NZ_SNWX01000006.1"/>
</dbReference>
<gene>
    <name evidence="2" type="ORF">DFR79_106110</name>
</gene>
<dbReference type="GO" id="GO:0003677">
    <property type="term" value="F:DNA binding"/>
    <property type="evidence" value="ECO:0007669"/>
    <property type="project" value="InterPro"/>
</dbReference>
<dbReference type="InterPro" id="IPR001387">
    <property type="entry name" value="Cro/C1-type_HTH"/>
</dbReference>